<name>A0A392NN34_9FABA</name>
<feature type="region of interest" description="Disordered" evidence="1">
    <location>
        <begin position="1"/>
        <end position="22"/>
    </location>
</feature>
<sequence length="70" mass="7769">GSCPMAVTHLRPPPSRVTQPTLTTVPRRTTPEKKALHVCLLQRNLNKNIKPLWKFVNAIENVDDGGGNKL</sequence>
<reference evidence="2 3" key="1">
    <citation type="journal article" date="2018" name="Front. Plant Sci.">
        <title>Red Clover (Trifolium pratense) and Zigzag Clover (T. medium) - A Picture of Genomic Similarities and Differences.</title>
        <authorList>
            <person name="Dluhosova J."/>
            <person name="Istvanek J."/>
            <person name="Nedelnik J."/>
            <person name="Repkova J."/>
        </authorList>
    </citation>
    <scope>NUCLEOTIDE SEQUENCE [LARGE SCALE GENOMIC DNA]</scope>
    <source>
        <strain evidence="3">cv. 10/8</strain>
        <tissue evidence="2">Leaf</tissue>
    </source>
</reference>
<evidence type="ECO:0000313" key="2">
    <source>
        <dbReference type="EMBL" id="MCI00630.1"/>
    </source>
</evidence>
<dbReference type="Proteomes" id="UP000265520">
    <property type="component" value="Unassembled WGS sequence"/>
</dbReference>
<protein>
    <submittedName>
        <fullName evidence="2">Uncharacterized protein</fullName>
    </submittedName>
</protein>
<keyword evidence="3" id="KW-1185">Reference proteome</keyword>
<proteinExistence type="predicted"/>
<dbReference type="EMBL" id="LXQA010043815">
    <property type="protein sequence ID" value="MCI00630.1"/>
    <property type="molecule type" value="Genomic_DNA"/>
</dbReference>
<organism evidence="2 3">
    <name type="scientific">Trifolium medium</name>
    <dbReference type="NCBI Taxonomy" id="97028"/>
    <lineage>
        <taxon>Eukaryota</taxon>
        <taxon>Viridiplantae</taxon>
        <taxon>Streptophyta</taxon>
        <taxon>Embryophyta</taxon>
        <taxon>Tracheophyta</taxon>
        <taxon>Spermatophyta</taxon>
        <taxon>Magnoliopsida</taxon>
        <taxon>eudicotyledons</taxon>
        <taxon>Gunneridae</taxon>
        <taxon>Pentapetalae</taxon>
        <taxon>rosids</taxon>
        <taxon>fabids</taxon>
        <taxon>Fabales</taxon>
        <taxon>Fabaceae</taxon>
        <taxon>Papilionoideae</taxon>
        <taxon>50 kb inversion clade</taxon>
        <taxon>NPAAA clade</taxon>
        <taxon>Hologalegina</taxon>
        <taxon>IRL clade</taxon>
        <taxon>Trifolieae</taxon>
        <taxon>Trifolium</taxon>
    </lineage>
</organism>
<dbReference type="AlphaFoldDB" id="A0A392NN34"/>
<evidence type="ECO:0000313" key="3">
    <source>
        <dbReference type="Proteomes" id="UP000265520"/>
    </source>
</evidence>
<evidence type="ECO:0000256" key="1">
    <source>
        <dbReference type="SAM" id="MobiDB-lite"/>
    </source>
</evidence>
<comment type="caution">
    <text evidence="2">The sequence shown here is derived from an EMBL/GenBank/DDBJ whole genome shotgun (WGS) entry which is preliminary data.</text>
</comment>
<feature type="non-terminal residue" evidence="2">
    <location>
        <position position="1"/>
    </location>
</feature>
<accession>A0A392NN34</accession>